<evidence type="ECO:0000256" key="2">
    <source>
        <dbReference type="ARBA" id="ARBA00023002"/>
    </source>
</evidence>
<dbReference type="NCBIfam" id="NF004824">
    <property type="entry name" value="PRK06180.1"/>
    <property type="match status" value="1"/>
</dbReference>
<proteinExistence type="inferred from homology"/>
<dbReference type="PROSITE" id="PS51257">
    <property type="entry name" value="PROKAR_LIPOPROTEIN"/>
    <property type="match status" value="1"/>
</dbReference>
<dbReference type="CDD" id="cd05374">
    <property type="entry name" value="17beta-HSD-like_SDR_c"/>
    <property type="match status" value="1"/>
</dbReference>
<comment type="similarity">
    <text evidence="1 3">Belongs to the short-chain dehydrogenases/reductases (SDR) family.</text>
</comment>
<evidence type="ECO:0000313" key="4">
    <source>
        <dbReference type="EMBL" id="OWK33136.1"/>
    </source>
</evidence>
<dbReference type="InterPro" id="IPR036291">
    <property type="entry name" value="NAD(P)-bd_dom_sf"/>
</dbReference>
<dbReference type="InterPro" id="IPR051911">
    <property type="entry name" value="SDR_oxidoreductase"/>
</dbReference>
<evidence type="ECO:0000256" key="3">
    <source>
        <dbReference type="RuleBase" id="RU000363"/>
    </source>
</evidence>
<dbReference type="Proteomes" id="UP000197290">
    <property type="component" value="Unassembled WGS sequence"/>
</dbReference>
<dbReference type="InterPro" id="IPR020904">
    <property type="entry name" value="Sc_DH/Rdtase_CS"/>
</dbReference>
<accession>A0A245ZTS7</accession>
<dbReference type="PRINTS" id="PR00081">
    <property type="entry name" value="GDHRDH"/>
</dbReference>
<evidence type="ECO:0000313" key="5">
    <source>
        <dbReference type="Proteomes" id="UP000197290"/>
    </source>
</evidence>
<keyword evidence="5" id="KW-1185">Reference proteome</keyword>
<reference evidence="4 5" key="1">
    <citation type="submission" date="2017-03" db="EMBL/GenBank/DDBJ databases">
        <title>Genome sequence of Sphingomonas dokdonensis DSM 21029.</title>
        <authorList>
            <person name="Poehlein A."/>
            <person name="Wuebbeler J.H."/>
            <person name="Steinbuechel A."/>
            <person name="Daniel R."/>
        </authorList>
    </citation>
    <scope>NUCLEOTIDE SEQUENCE [LARGE SCALE GENOMIC DNA]</scope>
    <source>
        <strain evidence="4 5">DSM 21029</strain>
    </source>
</reference>
<dbReference type="PANTHER" id="PTHR43976">
    <property type="entry name" value="SHORT CHAIN DEHYDROGENASE"/>
    <property type="match status" value="1"/>
</dbReference>
<dbReference type="EC" id="1.1.1.69" evidence="4"/>
<dbReference type="InterPro" id="IPR002347">
    <property type="entry name" value="SDR_fam"/>
</dbReference>
<organism evidence="4 5">
    <name type="scientific">Sphingomonas dokdonensis</name>
    <dbReference type="NCBI Taxonomy" id="344880"/>
    <lineage>
        <taxon>Bacteria</taxon>
        <taxon>Pseudomonadati</taxon>
        <taxon>Pseudomonadota</taxon>
        <taxon>Alphaproteobacteria</taxon>
        <taxon>Sphingomonadales</taxon>
        <taxon>Sphingomonadaceae</taxon>
        <taxon>Sphingomonas</taxon>
    </lineage>
</organism>
<dbReference type="AlphaFoldDB" id="A0A245ZTS7"/>
<keyword evidence="2 4" id="KW-0560">Oxidoreductase</keyword>
<evidence type="ECO:0000256" key="1">
    <source>
        <dbReference type="ARBA" id="ARBA00006484"/>
    </source>
</evidence>
<dbReference type="Gene3D" id="3.40.50.720">
    <property type="entry name" value="NAD(P)-binding Rossmann-like Domain"/>
    <property type="match status" value="1"/>
</dbReference>
<dbReference type="Pfam" id="PF00106">
    <property type="entry name" value="adh_short"/>
    <property type="match status" value="1"/>
</dbReference>
<protein>
    <submittedName>
        <fullName evidence="4">Gluconate 5-dehydrogenase</fullName>
        <ecNumber evidence="4">1.1.1.69</ecNumber>
    </submittedName>
</protein>
<dbReference type="OrthoDB" id="9793825at2"/>
<name>A0A245ZTS7_9SPHN</name>
<gene>
    <name evidence="4" type="primary">gno_1</name>
    <name evidence="4" type="ORF">SPDO_00100</name>
</gene>
<sequence length="281" mass="29780">MGASTQKTFLITGVSSGLGCTFAEGALAAGHRVVGTVRRETDAEAFAASARDRAFPLVLDVTDYGAIVTAVADAERRAGAIDVLVNNAGYGHEGVLEESSIDDLQRQFAANVFGPVAMMKAVLPGMRERRRGDIVNVTSMGGFITMPGISFYCGSKFALEGISEALGKEIAEFGIRVTALAPGQFRTNWAGRSMDRTPRSIADYDAVMDPIRAARHAKSGNQPGDPARAAQALLALVNAENPPVRLFLGEDALGLVDQKLDAMRDEIKAWDALSRSTSFAA</sequence>
<dbReference type="PANTHER" id="PTHR43976:SF16">
    <property type="entry name" value="SHORT-CHAIN DEHYDROGENASE_REDUCTASE FAMILY PROTEIN"/>
    <property type="match status" value="1"/>
</dbReference>
<comment type="caution">
    <text evidence="4">The sequence shown here is derived from an EMBL/GenBank/DDBJ whole genome shotgun (WGS) entry which is preliminary data.</text>
</comment>
<dbReference type="GO" id="GO:0008874">
    <property type="term" value="F:gluconate 5-dehydrogenase activity"/>
    <property type="evidence" value="ECO:0007669"/>
    <property type="project" value="UniProtKB-EC"/>
</dbReference>
<dbReference type="PROSITE" id="PS00061">
    <property type="entry name" value="ADH_SHORT"/>
    <property type="match status" value="1"/>
</dbReference>
<dbReference type="PRINTS" id="PR00080">
    <property type="entry name" value="SDRFAMILY"/>
</dbReference>
<dbReference type="RefSeq" id="WP_088365451.1">
    <property type="nucleotide sequence ID" value="NZ_NBBI01000001.1"/>
</dbReference>
<dbReference type="EMBL" id="NBBI01000001">
    <property type="protein sequence ID" value="OWK33136.1"/>
    <property type="molecule type" value="Genomic_DNA"/>
</dbReference>
<dbReference type="SUPFAM" id="SSF51735">
    <property type="entry name" value="NAD(P)-binding Rossmann-fold domains"/>
    <property type="match status" value="1"/>
</dbReference>